<comment type="subcellular location">
    <subcellularLocation>
        <location evidence="1 12">Cell outer membrane</location>
        <topology evidence="1 12">Multi-pass membrane protein</topology>
    </subcellularLocation>
</comment>
<comment type="caution">
    <text evidence="17">The sequence shown here is derived from an EMBL/GenBank/DDBJ whole genome shotgun (WGS) entry which is preliminary data.</text>
</comment>
<gene>
    <name evidence="17" type="ORF">CRD36_00115</name>
</gene>
<dbReference type="Pfam" id="PF00593">
    <property type="entry name" value="TonB_dep_Rec_b-barrel"/>
    <property type="match status" value="1"/>
</dbReference>
<dbReference type="Gene3D" id="3.55.50.30">
    <property type="match status" value="1"/>
</dbReference>
<evidence type="ECO:0008006" key="19">
    <source>
        <dbReference type="Google" id="ProtNLM"/>
    </source>
</evidence>
<dbReference type="InterPro" id="IPR010917">
    <property type="entry name" value="TonB_rcpt_CS"/>
</dbReference>
<evidence type="ECO:0000256" key="2">
    <source>
        <dbReference type="ARBA" id="ARBA00022448"/>
    </source>
</evidence>
<keyword evidence="3 12" id="KW-1134">Transmembrane beta strand</keyword>
<name>A0A2G4YWQ0_9PROT</name>
<dbReference type="SUPFAM" id="SSF56935">
    <property type="entry name" value="Porins"/>
    <property type="match status" value="1"/>
</dbReference>
<evidence type="ECO:0000256" key="6">
    <source>
        <dbReference type="ARBA" id="ARBA00022729"/>
    </source>
</evidence>
<dbReference type="PANTHER" id="PTHR32552:SF81">
    <property type="entry name" value="TONB-DEPENDENT OUTER MEMBRANE RECEPTOR"/>
    <property type="match status" value="1"/>
</dbReference>
<dbReference type="FunCoup" id="A0A2G4YWQ0">
    <property type="interactions" value="131"/>
</dbReference>
<evidence type="ECO:0000256" key="12">
    <source>
        <dbReference type="PROSITE-ProRule" id="PRU01360"/>
    </source>
</evidence>
<protein>
    <recommendedName>
        <fullName evidence="19">Secretin/TonB short N-terminal domain-containing protein</fullName>
    </recommendedName>
</protein>
<evidence type="ECO:0000256" key="11">
    <source>
        <dbReference type="ARBA" id="ARBA00023237"/>
    </source>
</evidence>
<evidence type="ECO:0000256" key="7">
    <source>
        <dbReference type="ARBA" id="ARBA00023004"/>
    </source>
</evidence>
<evidence type="ECO:0000256" key="1">
    <source>
        <dbReference type="ARBA" id="ARBA00004571"/>
    </source>
</evidence>
<evidence type="ECO:0000259" key="16">
    <source>
        <dbReference type="Pfam" id="PF07715"/>
    </source>
</evidence>
<keyword evidence="18" id="KW-1185">Reference proteome</keyword>
<dbReference type="InterPro" id="IPR012910">
    <property type="entry name" value="Plug_dom"/>
</dbReference>
<keyword evidence="7" id="KW-0408">Iron</keyword>
<evidence type="ECO:0000256" key="4">
    <source>
        <dbReference type="ARBA" id="ARBA00022496"/>
    </source>
</evidence>
<evidence type="ECO:0000256" key="8">
    <source>
        <dbReference type="ARBA" id="ARBA00023065"/>
    </source>
</evidence>
<keyword evidence="5 12" id="KW-0812">Transmembrane</keyword>
<keyword evidence="4" id="KW-0410">Iron transport</keyword>
<accession>A0A2G4YWQ0</accession>
<evidence type="ECO:0000256" key="3">
    <source>
        <dbReference type="ARBA" id="ARBA00022452"/>
    </source>
</evidence>
<dbReference type="PROSITE" id="PS52016">
    <property type="entry name" value="TONB_DEPENDENT_REC_3"/>
    <property type="match status" value="1"/>
</dbReference>
<keyword evidence="9 14" id="KW-0798">TonB box</keyword>
<dbReference type="Gene3D" id="2.40.170.20">
    <property type="entry name" value="TonB-dependent receptor, beta-barrel domain"/>
    <property type="match status" value="1"/>
</dbReference>
<dbReference type="OrthoDB" id="9760333at2"/>
<evidence type="ECO:0000256" key="13">
    <source>
        <dbReference type="PROSITE-ProRule" id="PRU10144"/>
    </source>
</evidence>
<feature type="domain" description="TonB-dependent receptor plug" evidence="16">
    <location>
        <begin position="191"/>
        <end position="301"/>
    </location>
</feature>
<evidence type="ECO:0000313" key="17">
    <source>
        <dbReference type="EMBL" id="PHZ86739.1"/>
    </source>
</evidence>
<dbReference type="PROSITE" id="PS01156">
    <property type="entry name" value="TONB_DEPENDENT_REC_2"/>
    <property type="match status" value="1"/>
</dbReference>
<evidence type="ECO:0000256" key="14">
    <source>
        <dbReference type="RuleBase" id="RU003357"/>
    </source>
</evidence>
<evidence type="ECO:0000256" key="5">
    <source>
        <dbReference type="ARBA" id="ARBA00022692"/>
    </source>
</evidence>
<keyword evidence="6" id="KW-0732">Signal</keyword>
<dbReference type="Pfam" id="PF07715">
    <property type="entry name" value="Plug"/>
    <property type="match status" value="1"/>
</dbReference>
<evidence type="ECO:0000256" key="9">
    <source>
        <dbReference type="ARBA" id="ARBA00023077"/>
    </source>
</evidence>
<dbReference type="GO" id="GO:0009279">
    <property type="term" value="C:cell outer membrane"/>
    <property type="evidence" value="ECO:0007669"/>
    <property type="project" value="UniProtKB-SubCell"/>
</dbReference>
<evidence type="ECO:0000256" key="10">
    <source>
        <dbReference type="ARBA" id="ARBA00023136"/>
    </source>
</evidence>
<proteinExistence type="inferred from homology"/>
<organism evidence="17 18">
    <name type="scientific">Paremcibacter congregatus</name>
    <dbReference type="NCBI Taxonomy" id="2043170"/>
    <lineage>
        <taxon>Bacteria</taxon>
        <taxon>Pseudomonadati</taxon>
        <taxon>Pseudomonadota</taxon>
        <taxon>Alphaproteobacteria</taxon>
        <taxon>Emcibacterales</taxon>
        <taxon>Emcibacteraceae</taxon>
        <taxon>Paremcibacter</taxon>
    </lineage>
</organism>
<dbReference type="InterPro" id="IPR036942">
    <property type="entry name" value="Beta-barrel_TonB_sf"/>
</dbReference>
<reference evidence="17 18" key="1">
    <citation type="submission" date="2017-10" db="EMBL/GenBank/DDBJ databases">
        <title>Frigbacter circumglobatus gen. nov. sp. nov., isolated from sediment cultured in situ.</title>
        <authorList>
            <person name="Zhao Z."/>
        </authorList>
    </citation>
    <scope>NUCLEOTIDE SEQUENCE [LARGE SCALE GENOMIC DNA]</scope>
    <source>
        <strain evidence="17 18">ZYL</strain>
    </source>
</reference>
<keyword evidence="8" id="KW-0406">Ion transport</keyword>
<feature type="short sequence motif" description="TonB C-terminal box" evidence="13">
    <location>
        <begin position="873"/>
        <end position="890"/>
    </location>
</feature>
<dbReference type="InParanoid" id="A0A2G4YWQ0"/>
<sequence>MPITARDPSIIYRELKMLKKFMTNLLNSSGAHSEDKHISFKSHLCRSVSLAVLGGVLSFSAALADETKFNIKSQSLRDALLEFSAQADMVVVVPEDIGPSEAARALYGVMDADEGLKLLLKDTGLYYTRGKRGQFNISKDPSYDFQAVSFTTEADYEENFTVSEDDERADEVEGFALEEIVVTASRRATNLQDTAMSLNVLTGEHLEERGVLALSDIISTVPGVSLTISEPGRTGVLIRGISTSSFATSGRATTSTYLDDFPLGGGTQFRTPDIRLVDVSRVEVIKGPQGTLYGQSAMGGVIRYITNQPNMEELSGGISSRLSHTDRGDINWGVQGHINVPLSDTVAIRVVAYDYNDDGFIDSHSGLGNNLNTANTTGVRAALKWDVNDNITFDSLYLNQRLTKGKEQNITSAFTPTPYPGVPTDVTLPNLSELTTQFGAAPWVIDYEMVNFKLDVDLGEFSVTAMGAKKWLDSDVTLEIVEQLSIFEGSIPFFQVDKTEAETFELRAVSDRAEGELLDWIAGFYYESTDNQVHLGASYIGPDILWLGFLPLSQSDSNLSNARTFSKSNEKAFYGELGFNFTDKLRLSAGYRWSNIEIENGTLVADGTFQIVTGQAALVGRENDLIADQKVSTYRVNLEYRPIDDVMVYAQAASGYRPGGANAPSFLDPDGSTYVSDTLWNYEVGARTTWLDGRLTANLTLFRIDWSGIQLTGVDPKSFAPGTFNVGKARINGLELESQYRINENLSVGFNAGYTDPILTEDYSIGSTLVAEAGDRLPGSTKWTYAVFADFQYPVSADLDLAIHATHRYVGDREQILGASVFIQDAPHPSYNITDVRMSLSHANGIEVSLFADNLFNNIARTAARRTGGVFDTFWITRPRTIGINVGYNF</sequence>
<keyword evidence="11 12" id="KW-0998">Cell outer membrane</keyword>
<dbReference type="InterPro" id="IPR000531">
    <property type="entry name" value="Beta-barrel_TonB"/>
</dbReference>
<dbReference type="Proteomes" id="UP000229730">
    <property type="component" value="Unassembled WGS sequence"/>
</dbReference>
<keyword evidence="2 12" id="KW-0813">Transport</keyword>
<keyword evidence="10 12" id="KW-0472">Membrane</keyword>
<dbReference type="EMBL" id="PDEM01000004">
    <property type="protein sequence ID" value="PHZ86739.1"/>
    <property type="molecule type" value="Genomic_DNA"/>
</dbReference>
<feature type="domain" description="TonB-dependent receptor-like beta-barrel" evidence="15">
    <location>
        <begin position="354"/>
        <end position="855"/>
    </location>
</feature>
<dbReference type="AlphaFoldDB" id="A0A2G4YWQ0"/>
<dbReference type="PANTHER" id="PTHR32552">
    <property type="entry name" value="FERRICHROME IRON RECEPTOR-RELATED"/>
    <property type="match status" value="1"/>
</dbReference>
<evidence type="ECO:0000259" key="15">
    <source>
        <dbReference type="Pfam" id="PF00593"/>
    </source>
</evidence>
<comment type="similarity">
    <text evidence="12 14">Belongs to the TonB-dependent receptor family.</text>
</comment>
<dbReference type="InterPro" id="IPR039426">
    <property type="entry name" value="TonB-dep_rcpt-like"/>
</dbReference>
<evidence type="ECO:0000313" key="18">
    <source>
        <dbReference type="Proteomes" id="UP000229730"/>
    </source>
</evidence>
<dbReference type="GO" id="GO:0006826">
    <property type="term" value="P:iron ion transport"/>
    <property type="evidence" value="ECO:0007669"/>
    <property type="project" value="UniProtKB-KW"/>
</dbReference>